<name>A0ABN9Q3B7_9DINO</name>
<feature type="region of interest" description="Disordered" evidence="1">
    <location>
        <begin position="88"/>
        <end position="157"/>
    </location>
</feature>
<keyword evidence="3" id="KW-1185">Reference proteome</keyword>
<sequence length="157" mass="16767">MHDDYLLATTGVPLSAEVRYLCRGPVQGGPELGVGAAMRSGAREVLPRALVFLYGISVQTPIQTQPLPIDLAHGVVGGLGSGQSLRARMVSSKKLSSTGRAPSPLLSSSRRKSRFASTRVNHSLEKGDFPKRQQAQKKGRIPQSETTMMAARRMAAG</sequence>
<proteinExistence type="predicted"/>
<feature type="compositionally biased region" description="Low complexity" evidence="1">
    <location>
        <begin position="148"/>
        <end position="157"/>
    </location>
</feature>
<dbReference type="EMBL" id="CAUYUJ010002002">
    <property type="protein sequence ID" value="CAK0798720.1"/>
    <property type="molecule type" value="Genomic_DNA"/>
</dbReference>
<evidence type="ECO:0000256" key="1">
    <source>
        <dbReference type="SAM" id="MobiDB-lite"/>
    </source>
</evidence>
<accession>A0ABN9Q3B7</accession>
<evidence type="ECO:0000313" key="3">
    <source>
        <dbReference type="Proteomes" id="UP001189429"/>
    </source>
</evidence>
<gene>
    <name evidence="2" type="ORF">PCOR1329_LOCUS7390</name>
</gene>
<comment type="caution">
    <text evidence="2">The sequence shown here is derived from an EMBL/GenBank/DDBJ whole genome shotgun (WGS) entry which is preliminary data.</text>
</comment>
<protein>
    <submittedName>
        <fullName evidence="2">Uncharacterized protein</fullName>
    </submittedName>
</protein>
<feature type="compositionally biased region" description="Basic and acidic residues" evidence="1">
    <location>
        <begin position="122"/>
        <end position="131"/>
    </location>
</feature>
<reference evidence="2" key="1">
    <citation type="submission" date="2023-10" db="EMBL/GenBank/DDBJ databases">
        <authorList>
            <person name="Chen Y."/>
            <person name="Shah S."/>
            <person name="Dougan E. K."/>
            <person name="Thang M."/>
            <person name="Chan C."/>
        </authorList>
    </citation>
    <scope>NUCLEOTIDE SEQUENCE [LARGE SCALE GENOMIC DNA]</scope>
</reference>
<dbReference type="Proteomes" id="UP001189429">
    <property type="component" value="Unassembled WGS sequence"/>
</dbReference>
<organism evidence="2 3">
    <name type="scientific">Prorocentrum cordatum</name>
    <dbReference type="NCBI Taxonomy" id="2364126"/>
    <lineage>
        <taxon>Eukaryota</taxon>
        <taxon>Sar</taxon>
        <taxon>Alveolata</taxon>
        <taxon>Dinophyceae</taxon>
        <taxon>Prorocentrales</taxon>
        <taxon>Prorocentraceae</taxon>
        <taxon>Prorocentrum</taxon>
    </lineage>
</organism>
<evidence type="ECO:0000313" key="2">
    <source>
        <dbReference type="EMBL" id="CAK0798720.1"/>
    </source>
</evidence>